<evidence type="ECO:0000313" key="1">
    <source>
        <dbReference type="Proteomes" id="UP000887565"/>
    </source>
</evidence>
<accession>A0A915JF18</accession>
<evidence type="ECO:0000313" key="2">
    <source>
        <dbReference type="WBParaSite" id="nRc.2.0.1.t25120-RA"/>
    </source>
</evidence>
<sequence>MQSSVQFDREKRVFISQSLKNIHFFTNLSKFLTTVYTSKYQLQHTEIKIFCSNPTGTAAKSFKSRKAGFSNVG</sequence>
<organism evidence="1 2">
    <name type="scientific">Romanomermis culicivorax</name>
    <name type="common">Nematode worm</name>
    <dbReference type="NCBI Taxonomy" id="13658"/>
    <lineage>
        <taxon>Eukaryota</taxon>
        <taxon>Metazoa</taxon>
        <taxon>Ecdysozoa</taxon>
        <taxon>Nematoda</taxon>
        <taxon>Enoplea</taxon>
        <taxon>Dorylaimia</taxon>
        <taxon>Mermithida</taxon>
        <taxon>Mermithoidea</taxon>
        <taxon>Mermithidae</taxon>
        <taxon>Romanomermis</taxon>
    </lineage>
</organism>
<name>A0A915JF18_ROMCU</name>
<reference evidence="2" key="1">
    <citation type="submission" date="2022-11" db="UniProtKB">
        <authorList>
            <consortium name="WormBaseParasite"/>
        </authorList>
    </citation>
    <scope>IDENTIFICATION</scope>
</reference>
<dbReference type="Proteomes" id="UP000887565">
    <property type="component" value="Unplaced"/>
</dbReference>
<proteinExistence type="predicted"/>
<protein>
    <submittedName>
        <fullName evidence="2">Uncharacterized protein</fullName>
    </submittedName>
</protein>
<keyword evidence="1" id="KW-1185">Reference proteome</keyword>
<dbReference type="WBParaSite" id="nRc.2.0.1.t25120-RA">
    <property type="protein sequence ID" value="nRc.2.0.1.t25120-RA"/>
    <property type="gene ID" value="nRc.2.0.1.g25120"/>
</dbReference>
<dbReference type="AlphaFoldDB" id="A0A915JF18"/>